<protein>
    <submittedName>
        <fullName evidence="2">Uncharacterized protein</fullName>
    </submittedName>
</protein>
<organism evidence="2 3">
    <name type="scientific">Micromonospora thermarum</name>
    <dbReference type="NCBI Taxonomy" id="2720024"/>
    <lineage>
        <taxon>Bacteria</taxon>
        <taxon>Bacillati</taxon>
        <taxon>Actinomycetota</taxon>
        <taxon>Actinomycetes</taxon>
        <taxon>Micromonosporales</taxon>
        <taxon>Micromonosporaceae</taxon>
        <taxon>Micromonospora</taxon>
    </lineage>
</organism>
<evidence type="ECO:0000256" key="1">
    <source>
        <dbReference type="SAM" id="MobiDB-lite"/>
    </source>
</evidence>
<dbReference type="Proteomes" id="UP000783871">
    <property type="component" value="Unassembled WGS sequence"/>
</dbReference>
<feature type="compositionally biased region" description="Basic and acidic residues" evidence="1">
    <location>
        <begin position="10"/>
        <end position="24"/>
    </location>
</feature>
<accession>A0ABX0Z952</accession>
<sequence length="101" mass="10578">MKEATAALKLDPDKYRFPEPKFPDDDAPSSPTASAQPERTAAEPTPTTARPTPTATRPTCDPERCATASPTGGPKPTRTPSGPPKPSPSLTLEPSRTRAPG</sequence>
<proteinExistence type="predicted"/>
<feature type="region of interest" description="Disordered" evidence="1">
    <location>
        <begin position="1"/>
        <end position="101"/>
    </location>
</feature>
<keyword evidence="3" id="KW-1185">Reference proteome</keyword>
<dbReference type="RefSeq" id="WP_168000935.1">
    <property type="nucleotide sequence ID" value="NZ_JAATEO010000010.1"/>
</dbReference>
<comment type="caution">
    <text evidence="2">The sequence shown here is derived from an EMBL/GenBank/DDBJ whole genome shotgun (WGS) entry which is preliminary data.</text>
</comment>
<reference evidence="2 3" key="1">
    <citation type="submission" date="2020-03" db="EMBL/GenBank/DDBJ databases">
        <title>WGS of actinomycetes isolated from Thailand.</title>
        <authorList>
            <person name="Thawai C."/>
        </authorList>
    </citation>
    <scope>NUCLEOTIDE SEQUENCE [LARGE SCALE GENOMIC DNA]</scope>
    <source>
        <strain evidence="2 3">HSS6-12</strain>
    </source>
</reference>
<name>A0ABX0Z952_9ACTN</name>
<feature type="compositionally biased region" description="Low complexity" evidence="1">
    <location>
        <begin position="37"/>
        <end position="59"/>
    </location>
</feature>
<evidence type="ECO:0000313" key="2">
    <source>
        <dbReference type="EMBL" id="NJP32543.1"/>
    </source>
</evidence>
<evidence type="ECO:0000313" key="3">
    <source>
        <dbReference type="Proteomes" id="UP000783871"/>
    </source>
</evidence>
<dbReference type="EMBL" id="JAATEO010000010">
    <property type="protein sequence ID" value="NJP32543.1"/>
    <property type="molecule type" value="Genomic_DNA"/>
</dbReference>
<gene>
    <name evidence="2" type="ORF">HCJ94_11265</name>
</gene>